<evidence type="ECO:0000256" key="2">
    <source>
        <dbReference type="ARBA" id="ARBA00022833"/>
    </source>
</evidence>
<keyword evidence="6" id="KW-0539">Nucleus</keyword>
<evidence type="ECO:0000256" key="4">
    <source>
        <dbReference type="ARBA" id="ARBA00023125"/>
    </source>
</evidence>
<comment type="caution">
    <text evidence="8">The sequence shown here is derived from an EMBL/GenBank/DDBJ whole genome shotgun (WGS) entry which is preliminary data.</text>
</comment>
<evidence type="ECO:0000313" key="8">
    <source>
        <dbReference type="EMBL" id="OOQ87748.1"/>
    </source>
</evidence>
<dbReference type="PANTHER" id="PTHR36206">
    <property type="entry name" value="ASPERCRYPTIN BIOSYNTHESIS CLUSTER-SPECIFIC TRANSCRIPTION REGULATOR ATNN-RELATED"/>
    <property type="match status" value="1"/>
</dbReference>
<evidence type="ECO:0008006" key="10">
    <source>
        <dbReference type="Google" id="ProtNLM"/>
    </source>
</evidence>
<protein>
    <recommendedName>
        <fullName evidence="10">C6 zinc finger domain protein</fullName>
    </recommendedName>
</protein>
<keyword evidence="1" id="KW-0479">Metal-binding</keyword>
<feature type="compositionally biased region" description="Polar residues" evidence="7">
    <location>
        <begin position="21"/>
        <end position="40"/>
    </location>
</feature>
<evidence type="ECO:0000256" key="7">
    <source>
        <dbReference type="SAM" id="MobiDB-lite"/>
    </source>
</evidence>
<dbReference type="PANTHER" id="PTHR36206:SF14">
    <property type="entry name" value="ZN(2)-C6 FUNGAL-TYPE DOMAIN-CONTAINING PROTEIN-RELATED"/>
    <property type="match status" value="1"/>
</dbReference>
<name>A0A1S9RRU9_PENBI</name>
<keyword evidence="3" id="KW-0805">Transcription regulation</keyword>
<proteinExistence type="predicted"/>
<evidence type="ECO:0000256" key="5">
    <source>
        <dbReference type="ARBA" id="ARBA00023163"/>
    </source>
</evidence>
<dbReference type="Pfam" id="PF11951">
    <property type="entry name" value="Fungal_trans_2"/>
    <property type="match status" value="1"/>
</dbReference>
<dbReference type="GO" id="GO:0003677">
    <property type="term" value="F:DNA binding"/>
    <property type="evidence" value="ECO:0007669"/>
    <property type="project" value="UniProtKB-KW"/>
</dbReference>
<keyword evidence="5" id="KW-0804">Transcription</keyword>
<reference evidence="9" key="1">
    <citation type="submission" date="2015-09" db="EMBL/GenBank/DDBJ databases">
        <authorList>
            <person name="Fill T.P."/>
            <person name="Baretta J.F."/>
            <person name="de Almeida L.G."/>
            <person name="Rocha M."/>
            <person name="de Souza D.H."/>
            <person name="Malavazi I."/>
            <person name="Cerdeira L.T."/>
            <person name="Hong H."/>
            <person name="Samborskyy M."/>
            <person name="de Vasconcelos A.T."/>
            <person name="Leadlay P."/>
            <person name="Rodrigues-Filho E."/>
        </authorList>
    </citation>
    <scope>NUCLEOTIDE SEQUENCE [LARGE SCALE GENOMIC DNA]</scope>
    <source>
        <strain evidence="9">LaBioMMi 136</strain>
    </source>
</reference>
<evidence type="ECO:0000256" key="1">
    <source>
        <dbReference type="ARBA" id="ARBA00022723"/>
    </source>
</evidence>
<evidence type="ECO:0000256" key="3">
    <source>
        <dbReference type="ARBA" id="ARBA00023015"/>
    </source>
</evidence>
<dbReference type="InterPro" id="IPR052360">
    <property type="entry name" value="Transcr_Regulatory_Proteins"/>
</dbReference>
<organism evidence="8 9">
    <name type="scientific">Penicillium brasilianum</name>
    <dbReference type="NCBI Taxonomy" id="104259"/>
    <lineage>
        <taxon>Eukaryota</taxon>
        <taxon>Fungi</taxon>
        <taxon>Dikarya</taxon>
        <taxon>Ascomycota</taxon>
        <taxon>Pezizomycotina</taxon>
        <taxon>Eurotiomycetes</taxon>
        <taxon>Eurotiomycetidae</taxon>
        <taxon>Eurotiales</taxon>
        <taxon>Aspergillaceae</taxon>
        <taxon>Penicillium</taxon>
    </lineage>
</organism>
<gene>
    <name evidence="8" type="ORF">PEBR_16354</name>
</gene>
<accession>A0A1S9RRU9</accession>
<keyword evidence="4" id="KW-0238">DNA-binding</keyword>
<keyword evidence="2" id="KW-0862">Zinc</keyword>
<evidence type="ECO:0000313" key="9">
    <source>
        <dbReference type="Proteomes" id="UP000190744"/>
    </source>
</evidence>
<sequence length="508" mass="57372">MRCTSTGRRCSYGASQSARTESSNISTSNLGHLSTHSEISSPPWGEQQAGWRERRAFEFYYHRASPLLSGDLDLAFWRDCVLQTCRMEPAVWDAIISLSALYERPPLHETPPFRLINIPAAVHSQTHRDALVWYSRSLAVLQQRINQGTANLGVSLISCILFIAIELLQGNRKAALALYKQGAQLINADRGPWITILTPIFRRLGIWVFINDESPDRDWGITMTVPSSRFTSMDEARDVICDIVAEMKNLNNATKLHWKLAAASRKTQAIALKARRDQLREELGHWHRLFMSFKASDTPGTQDALGSVDGASALLLMTYKSLFIEIETVLCTDQAAYDEYELEFGQILEYASTAIAATRSPDGTQPPFMFEMGVFLPLFITALKCRSPQLRRQALQLMMEEAPPAQGLFMSGPAAHVIAVIVILEENLSVVREEPLDICQFLKEPGCNPPFWNRVWDFGVSSNQNGDGQVQNWLHYKIRDFDDDDEGRIRFLQRSILFPRLNAPLYDS</sequence>
<dbReference type="AlphaFoldDB" id="A0A1S9RRU9"/>
<dbReference type="InterPro" id="IPR021858">
    <property type="entry name" value="Fun_TF"/>
</dbReference>
<feature type="region of interest" description="Disordered" evidence="7">
    <location>
        <begin position="21"/>
        <end position="45"/>
    </location>
</feature>
<dbReference type="EMBL" id="LJBN01000123">
    <property type="protein sequence ID" value="OOQ87748.1"/>
    <property type="molecule type" value="Genomic_DNA"/>
</dbReference>
<dbReference type="GO" id="GO:0046872">
    <property type="term" value="F:metal ion binding"/>
    <property type="evidence" value="ECO:0007669"/>
    <property type="project" value="UniProtKB-KW"/>
</dbReference>
<evidence type="ECO:0000256" key="6">
    <source>
        <dbReference type="ARBA" id="ARBA00023242"/>
    </source>
</evidence>
<dbReference type="Proteomes" id="UP000190744">
    <property type="component" value="Unassembled WGS sequence"/>
</dbReference>